<reference evidence="1" key="1">
    <citation type="journal article" date="2025" name="Int. J. Syst. Evol. Microbiol.">
        <title>Streptomyces citrinus sp. nov., with yellow diffusible pigment.</title>
        <authorList>
            <person name="He Y."/>
            <person name="Yang E."/>
            <person name="Xu J."/>
            <person name="Sun Y."/>
            <person name="Sun L."/>
        </authorList>
    </citation>
    <scope>NUCLEOTIDE SEQUENCE</scope>
    <source>
        <strain evidence="1">Q6</strain>
    </source>
</reference>
<sequence length="104" mass="10308">MNAAAGVGGPPMSLYGVNAGWSMREFVPNAQFYGVVVNVVSIAAGGLPGLDRGTWWAAGGALVVGGLAGWGLSGRVPDRGLRGMVLGLALVGGCVAVAKGLWGL</sequence>
<gene>
    <name evidence="1" type="ORF">V2W30_18900</name>
</gene>
<dbReference type="Proteomes" id="UP001432251">
    <property type="component" value="Chromosome"/>
</dbReference>
<evidence type="ECO:0000313" key="1">
    <source>
        <dbReference type="EMBL" id="WWQ65197.1"/>
    </source>
</evidence>
<evidence type="ECO:0000313" key="2">
    <source>
        <dbReference type="Proteomes" id="UP001432251"/>
    </source>
</evidence>
<accession>A0ACD5ADE2</accession>
<name>A0ACD5ADE2_9ACTN</name>
<organism evidence="1 2">
    <name type="scientific">Streptomyces citrinus</name>
    <dbReference type="NCBI Taxonomy" id="3118173"/>
    <lineage>
        <taxon>Bacteria</taxon>
        <taxon>Bacillati</taxon>
        <taxon>Actinomycetota</taxon>
        <taxon>Actinomycetes</taxon>
        <taxon>Kitasatosporales</taxon>
        <taxon>Streptomycetaceae</taxon>
        <taxon>Streptomyces</taxon>
    </lineage>
</organism>
<keyword evidence="2" id="KW-1185">Reference proteome</keyword>
<dbReference type="EMBL" id="CP146022">
    <property type="protein sequence ID" value="WWQ65197.1"/>
    <property type="molecule type" value="Genomic_DNA"/>
</dbReference>
<proteinExistence type="predicted"/>
<protein>
    <submittedName>
        <fullName evidence="1">Uncharacterized protein</fullName>
    </submittedName>
</protein>